<keyword evidence="2" id="KW-1185">Reference proteome</keyword>
<proteinExistence type="predicted"/>
<sequence length="131" mass="14834">MKNLGENLTAVDQPLTEGELISQILRELGFEYDAVVVNVIGKQCEISLNEVQFQLMSYECIIAKYSATTSLDISNDFAQYAFNGNYRGNNNNNKRGCYRGSSRGRNGGRPGSKFMSTMWKRWTCAFMLQTF</sequence>
<dbReference type="Proteomes" id="UP001280121">
    <property type="component" value="Unassembled WGS sequence"/>
</dbReference>
<gene>
    <name evidence="1" type="ORF">Ddye_024121</name>
</gene>
<comment type="caution">
    <text evidence="1">The sequence shown here is derived from an EMBL/GenBank/DDBJ whole genome shotgun (WGS) entry which is preliminary data.</text>
</comment>
<protein>
    <submittedName>
        <fullName evidence="1">Uncharacterized protein</fullName>
    </submittedName>
</protein>
<evidence type="ECO:0000313" key="2">
    <source>
        <dbReference type="Proteomes" id="UP001280121"/>
    </source>
</evidence>
<name>A0AAD9TUT9_9ROSI</name>
<organism evidence="1 2">
    <name type="scientific">Dipteronia dyeriana</name>
    <dbReference type="NCBI Taxonomy" id="168575"/>
    <lineage>
        <taxon>Eukaryota</taxon>
        <taxon>Viridiplantae</taxon>
        <taxon>Streptophyta</taxon>
        <taxon>Embryophyta</taxon>
        <taxon>Tracheophyta</taxon>
        <taxon>Spermatophyta</taxon>
        <taxon>Magnoliopsida</taxon>
        <taxon>eudicotyledons</taxon>
        <taxon>Gunneridae</taxon>
        <taxon>Pentapetalae</taxon>
        <taxon>rosids</taxon>
        <taxon>malvids</taxon>
        <taxon>Sapindales</taxon>
        <taxon>Sapindaceae</taxon>
        <taxon>Hippocastanoideae</taxon>
        <taxon>Acereae</taxon>
        <taxon>Dipteronia</taxon>
    </lineage>
</organism>
<reference evidence="1" key="1">
    <citation type="journal article" date="2023" name="Plant J.">
        <title>Genome sequences and population genomics provide insights into the demographic history, inbreeding, and mutation load of two 'living fossil' tree species of Dipteronia.</title>
        <authorList>
            <person name="Feng Y."/>
            <person name="Comes H.P."/>
            <person name="Chen J."/>
            <person name="Zhu S."/>
            <person name="Lu R."/>
            <person name="Zhang X."/>
            <person name="Li P."/>
            <person name="Qiu J."/>
            <person name="Olsen K.M."/>
            <person name="Qiu Y."/>
        </authorList>
    </citation>
    <scope>NUCLEOTIDE SEQUENCE</scope>
    <source>
        <strain evidence="1">KIB01</strain>
    </source>
</reference>
<evidence type="ECO:0000313" key="1">
    <source>
        <dbReference type="EMBL" id="KAK2642358.1"/>
    </source>
</evidence>
<dbReference type="AlphaFoldDB" id="A0AAD9TUT9"/>
<accession>A0AAD9TUT9</accession>
<dbReference type="EMBL" id="JANJYI010000007">
    <property type="protein sequence ID" value="KAK2642358.1"/>
    <property type="molecule type" value="Genomic_DNA"/>
</dbReference>